<protein>
    <submittedName>
        <fullName evidence="1">Uncharacterized protein</fullName>
    </submittedName>
</protein>
<accession>A0A8S5P5J8</accession>
<name>A0A8S5P5J8_9CAUD</name>
<dbReference type="EMBL" id="BK015337">
    <property type="protein sequence ID" value="DAE01941.1"/>
    <property type="molecule type" value="Genomic_DNA"/>
</dbReference>
<sequence length="133" mass="15194">MRAKAFRVYGKGAHRFRGSFFETRSLLLSGVPSVIMDVINSDITGTNDYSILKFTCMFGELSNEEFEHMAEVQAYDGIFECCAIGNIVEVALYDIKIRCGRYTTSLNNLTIEEVSKIRKTYNEKGLFFSIHRH</sequence>
<organism evidence="1">
    <name type="scientific">Podoviridae sp. ctQZJ2</name>
    <dbReference type="NCBI Taxonomy" id="2825248"/>
    <lineage>
        <taxon>Viruses</taxon>
        <taxon>Duplodnaviria</taxon>
        <taxon>Heunggongvirae</taxon>
        <taxon>Uroviricota</taxon>
        <taxon>Caudoviricetes</taxon>
    </lineage>
</organism>
<reference evidence="1" key="1">
    <citation type="journal article" date="2021" name="Proc. Natl. Acad. Sci. U.S.A.">
        <title>A Catalog of Tens of Thousands of Viruses from Human Metagenomes Reveals Hidden Associations with Chronic Diseases.</title>
        <authorList>
            <person name="Tisza M.J."/>
            <person name="Buck C.B."/>
        </authorList>
    </citation>
    <scope>NUCLEOTIDE SEQUENCE</scope>
    <source>
        <strain evidence="1">CtQZJ2</strain>
    </source>
</reference>
<proteinExistence type="predicted"/>
<evidence type="ECO:0000313" key="1">
    <source>
        <dbReference type="EMBL" id="DAE01941.1"/>
    </source>
</evidence>